<dbReference type="GO" id="GO:0000160">
    <property type="term" value="P:phosphorelay signal transduction system"/>
    <property type="evidence" value="ECO:0007669"/>
    <property type="project" value="UniProtKB-KW"/>
</dbReference>
<evidence type="ECO:0000256" key="1">
    <source>
        <dbReference type="ARBA" id="ARBA00022679"/>
    </source>
</evidence>
<dbReference type="Pfam" id="PF02518">
    <property type="entry name" value="HATPase_c"/>
    <property type="match status" value="1"/>
</dbReference>
<gene>
    <name evidence="6" type="ORF">C1I63_07840</name>
</gene>
<dbReference type="PANTHER" id="PTHR24421:SF61">
    <property type="entry name" value="OXYGEN SENSOR HISTIDINE KINASE NREB"/>
    <property type="match status" value="1"/>
</dbReference>
<feature type="transmembrane region" description="Helical" evidence="4">
    <location>
        <begin position="136"/>
        <end position="156"/>
    </location>
</feature>
<keyword evidence="1" id="KW-0808">Transferase</keyword>
<feature type="transmembrane region" description="Helical" evidence="4">
    <location>
        <begin position="108"/>
        <end position="129"/>
    </location>
</feature>
<sequence>MLPSTDPGAPAPPERAALRREQSDVGLRCARRARGVFTGASAVHLLVLEPAEALRAVPILLVLVLAAGVVLLPRRARSTSSARLVALSCALSLTALVMFVLSDLDLRAPTVLGCITMLASMALPTPMLALGASRRLPVFALAGLVPVLALSTAATWESGRAFFVALAVVVSWTGCWAIARWIAASVERADIGTRRLRTAHDAERRSSEDEARRRYDARLMHDTILATLSLVAHRGEGVPPQTLRERAAADLDLLQRLERSEEPPQDAPGDLPCTLLPERFAAVDRRYRALGLEISWHAGDGGVPAHALEPLARATGECLENVRRHSGVRTVDVTIEQDEREVRVAVSDAGAGFDPRAVPADRLGLAESVRGRLQAVGGSARVFSAPGAGTTVLMRVPR</sequence>
<evidence type="ECO:0000256" key="3">
    <source>
        <dbReference type="ARBA" id="ARBA00023012"/>
    </source>
</evidence>
<dbReference type="InterPro" id="IPR050482">
    <property type="entry name" value="Sensor_HK_TwoCompSys"/>
</dbReference>
<feature type="transmembrane region" description="Helical" evidence="4">
    <location>
        <begin position="162"/>
        <end position="183"/>
    </location>
</feature>
<keyword evidence="2" id="KW-0418">Kinase</keyword>
<dbReference type="PANTHER" id="PTHR24421">
    <property type="entry name" value="NITRATE/NITRITE SENSOR PROTEIN NARX-RELATED"/>
    <property type="match status" value="1"/>
</dbReference>
<dbReference type="EMBL" id="PZPL01000001">
    <property type="protein sequence ID" value="PTL72766.1"/>
    <property type="molecule type" value="Genomic_DNA"/>
</dbReference>
<comment type="caution">
    <text evidence="6">The sequence shown here is derived from an EMBL/GenBank/DDBJ whole genome shotgun (WGS) entry which is preliminary data.</text>
</comment>
<protein>
    <recommendedName>
        <fullName evidence="5">Histidine kinase/HSP90-like ATPase domain-containing protein</fullName>
    </recommendedName>
</protein>
<dbReference type="Gene3D" id="3.30.565.10">
    <property type="entry name" value="Histidine kinase-like ATPase, C-terminal domain"/>
    <property type="match status" value="1"/>
</dbReference>
<dbReference type="CDD" id="cd16917">
    <property type="entry name" value="HATPase_UhpB-NarQ-NarX-like"/>
    <property type="match status" value="1"/>
</dbReference>
<dbReference type="AlphaFoldDB" id="A0A2T4UTC3"/>
<feature type="transmembrane region" description="Helical" evidence="4">
    <location>
        <begin position="53"/>
        <end position="72"/>
    </location>
</feature>
<proteinExistence type="predicted"/>
<organism evidence="6 7">
    <name type="scientific">Rathayibacter caricis DSM 15933</name>
    <dbReference type="NCBI Taxonomy" id="1328867"/>
    <lineage>
        <taxon>Bacteria</taxon>
        <taxon>Bacillati</taxon>
        <taxon>Actinomycetota</taxon>
        <taxon>Actinomycetes</taxon>
        <taxon>Micrococcales</taxon>
        <taxon>Microbacteriaceae</taxon>
        <taxon>Rathayibacter</taxon>
    </lineage>
</organism>
<evidence type="ECO:0000256" key="4">
    <source>
        <dbReference type="SAM" id="Phobius"/>
    </source>
</evidence>
<evidence type="ECO:0000313" key="6">
    <source>
        <dbReference type="EMBL" id="PTL72766.1"/>
    </source>
</evidence>
<evidence type="ECO:0000313" key="7">
    <source>
        <dbReference type="Proteomes" id="UP000241085"/>
    </source>
</evidence>
<dbReference type="SUPFAM" id="SSF55874">
    <property type="entry name" value="ATPase domain of HSP90 chaperone/DNA topoisomerase II/histidine kinase"/>
    <property type="match status" value="1"/>
</dbReference>
<name>A0A2T4UTC3_9MICO</name>
<evidence type="ECO:0000259" key="5">
    <source>
        <dbReference type="Pfam" id="PF02518"/>
    </source>
</evidence>
<keyword evidence="7" id="KW-1185">Reference proteome</keyword>
<dbReference type="RefSeq" id="WP_107574414.1">
    <property type="nucleotide sequence ID" value="NZ_PZPL01000001.1"/>
</dbReference>
<evidence type="ECO:0000256" key="2">
    <source>
        <dbReference type="ARBA" id="ARBA00022777"/>
    </source>
</evidence>
<keyword evidence="4" id="KW-0812">Transmembrane</keyword>
<accession>A0A2T4UTC3</accession>
<dbReference type="GO" id="GO:0016301">
    <property type="term" value="F:kinase activity"/>
    <property type="evidence" value="ECO:0007669"/>
    <property type="project" value="UniProtKB-KW"/>
</dbReference>
<feature type="transmembrane region" description="Helical" evidence="4">
    <location>
        <begin position="84"/>
        <end position="102"/>
    </location>
</feature>
<feature type="domain" description="Histidine kinase/HSP90-like ATPase" evidence="5">
    <location>
        <begin position="310"/>
        <end position="397"/>
    </location>
</feature>
<dbReference type="InterPro" id="IPR036890">
    <property type="entry name" value="HATPase_C_sf"/>
</dbReference>
<keyword evidence="4" id="KW-1133">Transmembrane helix</keyword>
<dbReference type="Proteomes" id="UP000241085">
    <property type="component" value="Unassembled WGS sequence"/>
</dbReference>
<keyword evidence="3" id="KW-0902">Two-component regulatory system</keyword>
<dbReference type="InterPro" id="IPR003594">
    <property type="entry name" value="HATPase_dom"/>
</dbReference>
<reference evidence="6 7" key="1">
    <citation type="submission" date="2018-03" db="EMBL/GenBank/DDBJ databases">
        <title>Bacteriophage NCPPB3778 and a type I-E CRISPR drive the evolution of the US Biological Select Agent, Rathayibacter toxicus.</title>
        <authorList>
            <person name="Davis E.W.II."/>
            <person name="Tabima J.F."/>
            <person name="Weisberg A.J."/>
            <person name="Dantas Lopes L."/>
            <person name="Wiseman M.S."/>
            <person name="Wiseman M.S."/>
            <person name="Pupko T."/>
            <person name="Belcher M.S."/>
            <person name="Sechler A.J."/>
            <person name="Tancos M.A."/>
            <person name="Schroeder B.K."/>
            <person name="Murray T.D."/>
            <person name="Luster D.G."/>
            <person name="Schneider W.L."/>
            <person name="Rogers E."/>
            <person name="Andreote F.D."/>
            <person name="Grunwald N.J."/>
            <person name="Putnam M.L."/>
            <person name="Chang J.H."/>
        </authorList>
    </citation>
    <scope>NUCLEOTIDE SEQUENCE [LARGE SCALE GENOMIC DNA]</scope>
    <source>
        <strain evidence="6 7">DSM 15933</strain>
    </source>
</reference>
<keyword evidence="4" id="KW-0472">Membrane</keyword>